<dbReference type="HOGENOM" id="CLU_115019_1_0_1"/>
<evidence type="ECO:0000256" key="1">
    <source>
        <dbReference type="ARBA" id="ARBA00005986"/>
    </source>
</evidence>
<dbReference type="GO" id="GO:0016491">
    <property type="term" value="F:oxidoreductase activity"/>
    <property type="evidence" value="ECO:0007669"/>
    <property type="project" value="InterPro"/>
</dbReference>
<comment type="similarity">
    <text evidence="1">Belongs to the tpcK family.</text>
</comment>
<dbReference type="AlphaFoldDB" id="A0A0D2DHD3"/>
<protein>
    <recommendedName>
        <fullName evidence="4">EthD domain-containing protein</fullName>
    </recommendedName>
</protein>
<evidence type="ECO:0000313" key="3">
    <source>
        <dbReference type="Proteomes" id="UP000053029"/>
    </source>
</evidence>
<dbReference type="VEuPathDB" id="FungiDB:Z517_09532"/>
<dbReference type="RefSeq" id="XP_013280894.1">
    <property type="nucleotide sequence ID" value="XM_013425440.1"/>
</dbReference>
<dbReference type="InterPro" id="IPR011008">
    <property type="entry name" value="Dimeric_a/b-barrel"/>
</dbReference>
<dbReference type="PANTHER" id="PTHR40260:SF2">
    <property type="entry name" value="BLR8190 PROTEIN"/>
    <property type="match status" value="1"/>
</dbReference>
<name>A0A0D2DHD3_9EURO</name>
<evidence type="ECO:0000313" key="2">
    <source>
        <dbReference type="EMBL" id="KIW77086.1"/>
    </source>
</evidence>
<dbReference type="Proteomes" id="UP000053029">
    <property type="component" value="Unassembled WGS sequence"/>
</dbReference>
<accession>A0A0D2DHD3</accession>
<gene>
    <name evidence="2" type="ORF">Z517_09532</name>
</gene>
<dbReference type="Gene3D" id="3.30.70.100">
    <property type="match status" value="1"/>
</dbReference>
<dbReference type="InterPro" id="IPR009799">
    <property type="entry name" value="EthD_dom"/>
</dbReference>
<dbReference type="EMBL" id="KN846974">
    <property type="protein sequence ID" value="KIW77086.1"/>
    <property type="molecule type" value="Genomic_DNA"/>
</dbReference>
<dbReference type="OrthoDB" id="4892971at2759"/>
<dbReference type="SUPFAM" id="SSF54909">
    <property type="entry name" value="Dimeric alpha+beta barrel"/>
    <property type="match status" value="1"/>
</dbReference>
<keyword evidence="3" id="KW-1185">Reference proteome</keyword>
<organism evidence="2 3">
    <name type="scientific">Fonsecaea pedrosoi CBS 271.37</name>
    <dbReference type="NCBI Taxonomy" id="1442368"/>
    <lineage>
        <taxon>Eukaryota</taxon>
        <taxon>Fungi</taxon>
        <taxon>Dikarya</taxon>
        <taxon>Ascomycota</taxon>
        <taxon>Pezizomycotina</taxon>
        <taxon>Eurotiomycetes</taxon>
        <taxon>Chaetothyriomycetidae</taxon>
        <taxon>Chaetothyriales</taxon>
        <taxon>Herpotrichiellaceae</taxon>
        <taxon>Fonsecaea</taxon>
    </lineage>
</organism>
<dbReference type="NCBIfam" id="TIGR02118">
    <property type="entry name" value="EthD family reductase"/>
    <property type="match status" value="1"/>
</dbReference>
<sequence length="118" mass="13026">MASTKIVTVVAYPSTTKDGQPARFDMDYYLKTHMGELIERDWRPFGMRKWTVESFPSELSLTGQTPPYIAAATIEWDNIDDFKNALTKGSEASAKDVANYTNVTPEIIIGKVTGSSAA</sequence>
<dbReference type="GeneID" id="25309022"/>
<evidence type="ECO:0008006" key="4">
    <source>
        <dbReference type="Google" id="ProtNLM"/>
    </source>
</evidence>
<reference evidence="2 3" key="1">
    <citation type="submission" date="2015-01" db="EMBL/GenBank/DDBJ databases">
        <title>The Genome Sequence of Fonsecaea pedrosoi CBS 271.37.</title>
        <authorList>
            <consortium name="The Broad Institute Genomics Platform"/>
            <person name="Cuomo C."/>
            <person name="de Hoog S."/>
            <person name="Gorbushina A."/>
            <person name="Stielow B."/>
            <person name="Teixiera M."/>
            <person name="Abouelleil A."/>
            <person name="Chapman S.B."/>
            <person name="Priest M."/>
            <person name="Young S.K."/>
            <person name="Wortman J."/>
            <person name="Nusbaum C."/>
            <person name="Birren B."/>
        </authorList>
    </citation>
    <scope>NUCLEOTIDE SEQUENCE [LARGE SCALE GENOMIC DNA]</scope>
    <source>
        <strain evidence="2 3">CBS 271.37</strain>
    </source>
</reference>
<proteinExistence type="inferred from homology"/>
<dbReference type="PANTHER" id="PTHR40260">
    <property type="entry name" value="BLR8190 PROTEIN"/>
    <property type="match status" value="1"/>
</dbReference>